<dbReference type="Gene3D" id="3.40.50.2300">
    <property type="match status" value="1"/>
</dbReference>
<name>A0A9X3XEQ7_9BACT</name>
<dbReference type="PROSITE" id="PS50043">
    <property type="entry name" value="HTH_LUXR_2"/>
    <property type="match status" value="1"/>
</dbReference>
<dbReference type="GO" id="GO:0006355">
    <property type="term" value="P:regulation of DNA-templated transcription"/>
    <property type="evidence" value="ECO:0007669"/>
    <property type="project" value="InterPro"/>
</dbReference>
<organism evidence="6 7">
    <name type="scientific">Polyangium jinanense</name>
    <dbReference type="NCBI Taxonomy" id="2829994"/>
    <lineage>
        <taxon>Bacteria</taxon>
        <taxon>Pseudomonadati</taxon>
        <taxon>Myxococcota</taxon>
        <taxon>Polyangia</taxon>
        <taxon>Polyangiales</taxon>
        <taxon>Polyangiaceae</taxon>
        <taxon>Polyangium</taxon>
    </lineage>
</organism>
<dbReference type="GO" id="GO:0000160">
    <property type="term" value="P:phosphorelay signal transduction system"/>
    <property type="evidence" value="ECO:0007669"/>
    <property type="project" value="InterPro"/>
</dbReference>
<accession>A0A9X3XEQ7</accession>
<dbReference type="InterPro" id="IPR016032">
    <property type="entry name" value="Sig_transdc_resp-reg_C-effctor"/>
</dbReference>
<evidence type="ECO:0000313" key="6">
    <source>
        <dbReference type="EMBL" id="MDC3988075.1"/>
    </source>
</evidence>
<dbReference type="EMBL" id="JAGTJJ010000064">
    <property type="protein sequence ID" value="MDC3988075.1"/>
    <property type="molecule type" value="Genomic_DNA"/>
</dbReference>
<dbReference type="Pfam" id="PF00072">
    <property type="entry name" value="Response_reg"/>
    <property type="match status" value="1"/>
</dbReference>
<dbReference type="SMART" id="SM00448">
    <property type="entry name" value="REC"/>
    <property type="match status" value="1"/>
</dbReference>
<dbReference type="PANTHER" id="PTHR43214">
    <property type="entry name" value="TWO-COMPONENT RESPONSE REGULATOR"/>
    <property type="match status" value="1"/>
</dbReference>
<protein>
    <submittedName>
        <fullName evidence="6">Response regulator transcription factor</fullName>
    </submittedName>
</protein>
<reference evidence="6 7" key="1">
    <citation type="submission" date="2021-04" db="EMBL/GenBank/DDBJ databases">
        <title>Genome analysis of Polyangium sp.</title>
        <authorList>
            <person name="Li Y."/>
            <person name="Wang J."/>
        </authorList>
    </citation>
    <scope>NUCLEOTIDE SEQUENCE [LARGE SCALE GENOMIC DNA]</scope>
    <source>
        <strain evidence="6 7">SDU14</strain>
    </source>
</reference>
<dbReference type="InterPro" id="IPR058245">
    <property type="entry name" value="NreC/VraR/RcsB-like_REC"/>
</dbReference>
<evidence type="ECO:0000256" key="3">
    <source>
        <dbReference type="PROSITE-ProRule" id="PRU00169"/>
    </source>
</evidence>
<dbReference type="InterPro" id="IPR001789">
    <property type="entry name" value="Sig_transdc_resp-reg_receiver"/>
</dbReference>
<dbReference type="GO" id="GO:0003677">
    <property type="term" value="F:DNA binding"/>
    <property type="evidence" value="ECO:0007669"/>
    <property type="project" value="UniProtKB-KW"/>
</dbReference>
<dbReference type="PROSITE" id="PS00622">
    <property type="entry name" value="HTH_LUXR_1"/>
    <property type="match status" value="1"/>
</dbReference>
<evidence type="ECO:0000256" key="2">
    <source>
        <dbReference type="ARBA" id="ARBA00023125"/>
    </source>
</evidence>
<proteinExistence type="predicted"/>
<evidence type="ECO:0000313" key="7">
    <source>
        <dbReference type="Proteomes" id="UP001151081"/>
    </source>
</evidence>
<feature type="domain" description="Response regulatory" evidence="5">
    <location>
        <begin position="18"/>
        <end position="134"/>
    </location>
</feature>
<feature type="domain" description="HTH luxR-type" evidence="4">
    <location>
        <begin position="150"/>
        <end position="215"/>
    </location>
</feature>
<dbReference type="CDD" id="cd17535">
    <property type="entry name" value="REC_NarL-like"/>
    <property type="match status" value="1"/>
</dbReference>
<dbReference type="CDD" id="cd06170">
    <property type="entry name" value="LuxR_C_like"/>
    <property type="match status" value="1"/>
</dbReference>
<keyword evidence="2" id="KW-0238">DNA-binding</keyword>
<dbReference type="PROSITE" id="PS50110">
    <property type="entry name" value="RESPONSE_REGULATORY"/>
    <property type="match status" value="1"/>
</dbReference>
<dbReference type="InterPro" id="IPR039420">
    <property type="entry name" value="WalR-like"/>
</dbReference>
<sequence length="219" mass="24049">MKYPAETQATPSGSDKIRVLIADDHVTVLEGLSAIISRQPDMEVVAAASDGRQVVELWQEHRPDIALIDIRMPVLDGVAAIEEIRRNDASARLIVLTTFDTDSDLLNAVKAGAKGYLLKDSRREELLDCIRRVHRGETCLPASLVQKLAASLSREALTSREVEVLEYLARGQSNKEISALLGIGETTVKSHLRSIFRKLDVLSRTEAIATASRLGLIKL</sequence>
<dbReference type="SUPFAM" id="SSF52172">
    <property type="entry name" value="CheY-like"/>
    <property type="match status" value="1"/>
</dbReference>
<dbReference type="InterPro" id="IPR011006">
    <property type="entry name" value="CheY-like_superfamily"/>
</dbReference>
<dbReference type="SMART" id="SM00421">
    <property type="entry name" value="HTH_LUXR"/>
    <property type="match status" value="1"/>
</dbReference>
<dbReference type="Proteomes" id="UP001151081">
    <property type="component" value="Unassembled WGS sequence"/>
</dbReference>
<comment type="caution">
    <text evidence="6">The sequence shown here is derived from an EMBL/GenBank/DDBJ whole genome shotgun (WGS) entry which is preliminary data.</text>
</comment>
<dbReference type="AlphaFoldDB" id="A0A9X3XEQ7"/>
<keyword evidence="1 3" id="KW-0597">Phosphoprotein</keyword>
<evidence type="ECO:0000256" key="1">
    <source>
        <dbReference type="ARBA" id="ARBA00022553"/>
    </source>
</evidence>
<dbReference type="PRINTS" id="PR00038">
    <property type="entry name" value="HTHLUXR"/>
</dbReference>
<dbReference type="SUPFAM" id="SSF46894">
    <property type="entry name" value="C-terminal effector domain of the bipartite response regulators"/>
    <property type="match status" value="1"/>
</dbReference>
<evidence type="ECO:0000259" key="5">
    <source>
        <dbReference type="PROSITE" id="PS50110"/>
    </source>
</evidence>
<gene>
    <name evidence="6" type="ORF">KEG57_46845</name>
</gene>
<dbReference type="Pfam" id="PF00196">
    <property type="entry name" value="GerE"/>
    <property type="match status" value="1"/>
</dbReference>
<evidence type="ECO:0000259" key="4">
    <source>
        <dbReference type="PROSITE" id="PS50043"/>
    </source>
</evidence>
<feature type="modified residue" description="4-aspartylphosphate" evidence="3">
    <location>
        <position position="69"/>
    </location>
</feature>
<dbReference type="RefSeq" id="WP_272425407.1">
    <property type="nucleotide sequence ID" value="NZ_JAGTJJ010000064.1"/>
</dbReference>
<keyword evidence="7" id="KW-1185">Reference proteome</keyword>
<dbReference type="InterPro" id="IPR000792">
    <property type="entry name" value="Tscrpt_reg_LuxR_C"/>
</dbReference>